<sequence>MQAIRTRYIGPSNVKGSRIQAKCEAKTIYVSYEHALNIEENHKAACAALVAKMKWDTPYYPPMVCGVFDGDYYHVFTSK</sequence>
<accession>A0A6J5SGJ9</accession>
<evidence type="ECO:0000313" key="1">
    <source>
        <dbReference type="EMBL" id="CAB4140590.1"/>
    </source>
</evidence>
<dbReference type="EMBL" id="LR796626">
    <property type="protein sequence ID" value="CAB4156182.1"/>
    <property type="molecule type" value="Genomic_DNA"/>
</dbReference>
<dbReference type="EMBL" id="LR797399">
    <property type="protein sequence ID" value="CAB4213448.1"/>
    <property type="molecule type" value="Genomic_DNA"/>
</dbReference>
<organism evidence="3">
    <name type="scientific">uncultured Caudovirales phage</name>
    <dbReference type="NCBI Taxonomy" id="2100421"/>
    <lineage>
        <taxon>Viruses</taxon>
        <taxon>Duplodnaviria</taxon>
        <taxon>Heunggongvirae</taxon>
        <taxon>Uroviricota</taxon>
        <taxon>Caudoviricetes</taxon>
        <taxon>Peduoviridae</taxon>
        <taxon>Maltschvirus</taxon>
        <taxon>Maltschvirus maltsch</taxon>
    </lineage>
</organism>
<name>A0A6J5SGJ9_9CAUD</name>
<evidence type="ECO:0000313" key="2">
    <source>
        <dbReference type="EMBL" id="CAB4156182.1"/>
    </source>
</evidence>
<proteinExistence type="predicted"/>
<evidence type="ECO:0000313" key="3">
    <source>
        <dbReference type="EMBL" id="CAB4213448.1"/>
    </source>
</evidence>
<reference evidence="3" key="1">
    <citation type="submission" date="2020-05" db="EMBL/GenBank/DDBJ databases">
        <authorList>
            <person name="Chiriac C."/>
            <person name="Salcher M."/>
            <person name="Ghai R."/>
            <person name="Kavagutti S V."/>
        </authorList>
    </citation>
    <scope>NUCLEOTIDE SEQUENCE</scope>
</reference>
<protein>
    <submittedName>
        <fullName evidence="3">Uncharacterized protein</fullName>
    </submittedName>
</protein>
<dbReference type="EMBL" id="LR796370">
    <property type="protein sequence ID" value="CAB4140590.1"/>
    <property type="molecule type" value="Genomic_DNA"/>
</dbReference>
<gene>
    <name evidence="3" type="ORF">UFOVP1449_24</name>
    <name evidence="1" type="ORF">UFOVP400_39</name>
    <name evidence="2" type="ORF">UFOVP669_48</name>
</gene>